<keyword evidence="4" id="KW-0720">Serine protease</keyword>
<comment type="similarity">
    <text evidence="1">Belongs to the peptidase S41A family.</text>
</comment>
<protein>
    <submittedName>
        <fullName evidence="7">Peptidase S41</fullName>
    </submittedName>
</protein>
<dbReference type="InterPro" id="IPR001478">
    <property type="entry name" value="PDZ"/>
</dbReference>
<dbReference type="GO" id="GO:0004175">
    <property type="term" value="F:endopeptidase activity"/>
    <property type="evidence" value="ECO:0007669"/>
    <property type="project" value="TreeGrafter"/>
</dbReference>
<dbReference type="EMBL" id="QFNN01000166">
    <property type="protein sequence ID" value="PZO86850.1"/>
    <property type="molecule type" value="Genomic_DNA"/>
</dbReference>
<accession>A0A2W4ZX23</accession>
<dbReference type="SUPFAM" id="SSF52096">
    <property type="entry name" value="ClpP/crotonase"/>
    <property type="match status" value="1"/>
</dbReference>
<comment type="caution">
    <text evidence="7">The sequence shown here is derived from an EMBL/GenBank/DDBJ whole genome shotgun (WGS) entry which is preliminary data.</text>
</comment>
<dbReference type="InterPro" id="IPR029045">
    <property type="entry name" value="ClpP/crotonase-like_dom_sf"/>
</dbReference>
<organism evidence="7 8">
    <name type="scientific">Sphingomonas sanxanigenens</name>
    <dbReference type="NCBI Taxonomy" id="397260"/>
    <lineage>
        <taxon>Bacteria</taxon>
        <taxon>Pseudomonadati</taxon>
        <taxon>Pseudomonadota</taxon>
        <taxon>Alphaproteobacteria</taxon>
        <taxon>Sphingomonadales</taxon>
        <taxon>Sphingomonadaceae</taxon>
        <taxon>Sphingomonas</taxon>
    </lineage>
</organism>
<dbReference type="Gene3D" id="3.90.226.10">
    <property type="entry name" value="2-enoyl-CoA Hydratase, Chain A, domain 1"/>
    <property type="match status" value="1"/>
</dbReference>
<evidence type="ECO:0000259" key="6">
    <source>
        <dbReference type="PROSITE" id="PS50106"/>
    </source>
</evidence>
<dbReference type="FunFam" id="2.30.42.10:FF:000063">
    <property type="entry name" value="Peptidase, S41 family"/>
    <property type="match status" value="1"/>
</dbReference>
<dbReference type="GO" id="GO:0030288">
    <property type="term" value="C:outer membrane-bounded periplasmic space"/>
    <property type="evidence" value="ECO:0007669"/>
    <property type="project" value="TreeGrafter"/>
</dbReference>
<dbReference type="Pfam" id="PF03572">
    <property type="entry name" value="Peptidase_S41"/>
    <property type="match status" value="1"/>
</dbReference>
<dbReference type="Proteomes" id="UP000249066">
    <property type="component" value="Unassembled WGS sequence"/>
</dbReference>
<dbReference type="FunFam" id="3.30.750.44:FF:000001">
    <property type="entry name" value="S41 family peptidase"/>
    <property type="match status" value="1"/>
</dbReference>
<dbReference type="InterPro" id="IPR036034">
    <property type="entry name" value="PDZ_sf"/>
</dbReference>
<keyword evidence="2" id="KW-0645">Protease</keyword>
<dbReference type="GO" id="GO:0006508">
    <property type="term" value="P:proteolysis"/>
    <property type="evidence" value="ECO:0007669"/>
    <property type="project" value="UniProtKB-KW"/>
</dbReference>
<dbReference type="Pfam" id="PF22694">
    <property type="entry name" value="CtpB_N-like"/>
    <property type="match status" value="1"/>
</dbReference>
<evidence type="ECO:0000256" key="1">
    <source>
        <dbReference type="ARBA" id="ARBA00009179"/>
    </source>
</evidence>
<proteinExistence type="inferred from homology"/>
<evidence type="ECO:0000313" key="7">
    <source>
        <dbReference type="EMBL" id="PZO86850.1"/>
    </source>
</evidence>
<evidence type="ECO:0000256" key="3">
    <source>
        <dbReference type="ARBA" id="ARBA00022801"/>
    </source>
</evidence>
<keyword evidence="3" id="KW-0378">Hydrolase</keyword>
<dbReference type="Gene3D" id="3.30.750.44">
    <property type="match status" value="1"/>
</dbReference>
<dbReference type="InterPro" id="IPR005151">
    <property type="entry name" value="Tail-specific_protease"/>
</dbReference>
<dbReference type="Gene3D" id="2.30.42.10">
    <property type="match status" value="1"/>
</dbReference>
<dbReference type="SMART" id="SM00228">
    <property type="entry name" value="PDZ"/>
    <property type="match status" value="1"/>
</dbReference>
<sequence length="243" mass="26186">MPKSLFRSPLFRATALVSAIAMIPAATAGFAAVDSQTFRELDVFMDVFQRVRADYVDKVDDKKLIKGAIDGMLASLDPHSSYLDASDFDNMRTQTDGNYGGLGLTVSMEDGAVKVIAPSEDTPAYRAGIKAGDYITHLNGTLLYGGTLDEAVGQMRGKPGTTVKLTIVRPGRDKPFDVTLTREIIELKPVKWEVKDGVGYININSFSKNTGADVRAALMGIDKALGHRPIGYVVDLRSNPGGL</sequence>
<feature type="chain" id="PRO_5015888973" evidence="5">
    <location>
        <begin position="29"/>
        <end position="243"/>
    </location>
</feature>
<evidence type="ECO:0000256" key="5">
    <source>
        <dbReference type="SAM" id="SignalP"/>
    </source>
</evidence>
<reference evidence="7 8" key="1">
    <citation type="submission" date="2017-08" db="EMBL/GenBank/DDBJ databases">
        <title>Infants hospitalized years apart are colonized by the same room-sourced microbial strains.</title>
        <authorList>
            <person name="Brooks B."/>
            <person name="Olm M.R."/>
            <person name="Firek B.A."/>
            <person name="Baker R."/>
            <person name="Thomas B.C."/>
            <person name="Morowitz M.J."/>
            <person name="Banfield J.F."/>
        </authorList>
    </citation>
    <scope>NUCLEOTIDE SEQUENCE [LARGE SCALE GENOMIC DNA]</scope>
    <source>
        <strain evidence="7">S2_018_000_R2_101</strain>
    </source>
</reference>
<dbReference type="Pfam" id="PF13180">
    <property type="entry name" value="PDZ_2"/>
    <property type="match status" value="1"/>
</dbReference>
<evidence type="ECO:0000256" key="2">
    <source>
        <dbReference type="ARBA" id="ARBA00022670"/>
    </source>
</evidence>
<dbReference type="PANTHER" id="PTHR32060">
    <property type="entry name" value="TAIL-SPECIFIC PROTEASE"/>
    <property type="match status" value="1"/>
</dbReference>
<feature type="signal peptide" evidence="5">
    <location>
        <begin position="1"/>
        <end position="28"/>
    </location>
</feature>
<dbReference type="AlphaFoldDB" id="A0A2W4ZX23"/>
<gene>
    <name evidence="7" type="ORF">DI623_15815</name>
</gene>
<feature type="non-terminal residue" evidence="7">
    <location>
        <position position="243"/>
    </location>
</feature>
<evidence type="ECO:0000256" key="4">
    <source>
        <dbReference type="ARBA" id="ARBA00022825"/>
    </source>
</evidence>
<dbReference type="PANTHER" id="PTHR32060:SF30">
    <property type="entry name" value="CARBOXY-TERMINAL PROCESSING PROTEASE CTPA"/>
    <property type="match status" value="1"/>
</dbReference>
<keyword evidence="5" id="KW-0732">Signal</keyword>
<dbReference type="InterPro" id="IPR055210">
    <property type="entry name" value="CtpA/B_N"/>
</dbReference>
<dbReference type="CDD" id="cd06782">
    <property type="entry name" value="cpPDZ_CPP-like"/>
    <property type="match status" value="1"/>
</dbReference>
<dbReference type="SUPFAM" id="SSF50156">
    <property type="entry name" value="PDZ domain-like"/>
    <property type="match status" value="1"/>
</dbReference>
<dbReference type="PROSITE" id="PS50106">
    <property type="entry name" value="PDZ"/>
    <property type="match status" value="1"/>
</dbReference>
<dbReference type="GO" id="GO:0008236">
    <property type="term" value="F:serine-type peptidase activity"/>
    <property type="evidence" value="ECO:0007669"/>
    <property type="project" value="UniProtKB-KW"/>
</dbReference>
<name>A0A2W4ZX23_9SPHN</name>
<feature type="domain" description="PDZ" evidence="6">
    <location>
        <begin position="100"/>
        <end position="156"/>
    </location>
</feature>
<dbReference type="GO" id="GO:0007165">
    <property type="term" value="P:signal transduction"/>
    <property type="evidence" value="ECO:0007669"/>
    <property type="project" value="TreeGrafter"/>
</dbReference>
<evidence type="ECO:0000313" key="8">
    <source>
        <dbReference type="Proteomes" id="UP000249066"/>
    </source>
</evidence>